<evidence type="ECO:0000256" key="5">
    <source>
        <dbReference type="ARBA" id="ARBA00022963"/>
    </source>
</evidence>
<organism evidence="8 9">
    <name type="scientific">Dongia soli</name>
    <dbReference type="NCBI Taxonomy" id="600628"/>
    <lineage>
        <taxon>Bacteria</taxon>
        <taxon>Pseudomonadati</taxon>
        <taxon>Pseudomonadota</taxon>
        <taxon>Alphaproteobacteria</taxon>
        <taxon>Rhodospirillales</taxon>
        <taxon>Dongiaceae</taxon>
        <taxon>Dongia</taxon>
    </lineage>
</organism>
<keyword evidence="9" id="KW-1185">Reference proteome</keyword>
<evidence type="ECO:0000256" key="2">
    <source>
        <dbReference type="ARBA" id="ARBA00008664"/>
    </source>
</evidence>
<dbReference type="RefSeq" id="WP_320508596.1">
    <property type="nucleotide sequence ID" value="NZ_JAXCLW010000002.1"/>
</dbReference>
<evidence type="ECO:0000256" key="1">
    <source>
        <dbReference type="ARBA" id="ARBA00000798"/>
    </source>
</evidence>
<dbReference type="InterPro" id="IPR051406">
    <property type="entry name" value="PLD_domain"/>
</dbReference>
<dbReference type="Pfam" id="PF13091">
    <property type="entry name" value="PLDc_2"/>
    <property type="match status" value="1"/>
</dbReference>
<dbReference type="EC" id="3.1.4.4" evidence="3"/>
<keyword evidence="5" id="KW-0442">Lipid degradation</keyword>
<keyword evidence="4" id="KW-0378">Hydrolase</keyword>
<dbReference type="PANTHER" id="PTHR43856">
    <property type="entry name" value="CARDIOLIPIN HYDROLASE"/>
    <property type="match status" value="1"/>
</dbReference>
<dbReference type="SUPFAM" id="SSF56024">
    <property type="entry name" value="Phospholipase D/nuclease"/>
    <property type="match status" value="1"/>
</dbReference>
<evidence type="ECO:0000256" key="3">
    <source>
        <dbReference type="ARBA" id="ARBA00012027"/>
    </source>
</evidence>
<name>A0ABU5ECG6_9PROT</name>
<gene>
    <name evidence="8" type="ORF">SMD27_11985</name>
</gene>
<dbReference type="PANTHER" id="PTHR43856:SF1">
    <property type="entry name" value="MITOCHONDRIAL CARDIOLIPIN HYDROLASE"/>
    <property type="match status" value="1"/>
</dbReference>
<dbReference type="InterPro" id="IPR025202">
    <property type="entry name" value="PLD-like_dom"/>
</dbReference>
<comment type="similarity">
    <text evidence="2">Belongs to the phospholipase D family.</text>
</comment>
<comment type="caution">
    <text evidence="8">The sequence shown here is derived from an EMBL/GenBank/DDBJ whole genome shotgun (WGS) entry which is preliminary data.</text>
</comment>
<proteinExistence type="inferred from homology"/>
<dbReference type="Gene3D" id="3.30.870.10">
    <property type="entry name" value="Endonuclease Chain A"/>
    <property type="match status" value="1"/>
</dbReference>
<evidence type="ECO:0000313" key="8">
    <source>
        <dbReference type="EMBL" id="MDY0883566.1"/>
    </source>
</evidence>
<evidence type="ECO:0000256" key="6">
    <source>
        <dbReference type="ARBA" id="ARBA00023098"/>
    </source>
</evidence>
<evidence type="ECO:0000256" key="4">
    <source>
        <dbReference type="ARBA" id="ARBA00022801"/>
    </source>
</evidence>
<protein>
    <recommendedName>
        <fullName evidence="3">phospholipase D</fullName>
        <ecNumber evidence="3">3.1.4.4</ecNumber>
    </recommendedName>
</protein>
<keyword evidence="6" id="KW-0443">Lipid metabolism</keyword>
<comment type="catalytic activity">
    <reaction evidence="1">
        <text>a 1,2-diacyl-sn-glycero-3-phosphocholine + H2O = a 1,2-diacyl-sn-glycero-3-phosphate + choline + H(+)</text>
        <dbReference type="Rhea" id="RHEA:14445"/>
        <dbReference type="ChEBI" id="CHEBI:15354"/>
        <dbReference type="ChEBI" id="CHEBI:15377"/>
        <dbReference type="ChEBI" id="CHEBI:15378"/>
        <dbReference type="ChEBI" id="CHEBI:57643"/>
        <dbReference type="ChEBI" id="CHEBI:58608"/>
        <dbReference type="EC" id="3.1.4.4"/>
    </reaction>
</comment>
<sequence>MILDKSRATAKYTGATYLQNAGVPVAIDYKVAIAHNNVMVIEGETVITRSFNFTKAAQGKNAEKLLVVRDADLARQYLANWEARAAVPRKYRRK</sequence>
<evidence type="ECO:0000259" key="7">
    <source>
        <dbReference type="Pfam" id="PF13091"/>
    </source>
</evidence>
<dbReference type="EMBL" id="JAXCLW010000002">
    <property type="protein sequence ID" value="MDY0883566.1"/>
    <property type="molecule type" value="Genomic_DNA"/>
</dbReference>
<evidence type="ECO:0000313" key="9">
    <source>
        <dbReference type="Proteomes" id="UP001279642"/>
    </source>
</evidence>
<accession>A0ABU5ECG6</accession>
<feature type="domain" description="Phospholipase D-like" evidence="7">
    <location>
        <begin position="10"/>
        <end position="80"/>
    </location>
</feature>
<reference evidence="8 9" key="1">
    <citation type="journal article" date="2016" name="Antonie Van Leeuwenhoek">
        <title>Dongia soli sp. nov., isolated from soil from Dokdo, Korea.</title>
        <authorList>
            <person name="Kim D.U."/>
            <person name="Lee H."/>
            <person name="Kim H."/>
            <person name="Kim S.G."/>
            <person name="Ka J.O."/>
        </authorList>
    </citation>
    <scope>NUCLEOTIDE SEQUENCE [LARGE SCALE GENOMIC DNA]</scope>
    <source>
        <strain evidence="8 9">D78</strain>
    </source>
</reference>
<dbReference type="Proteomes" id="UP001279642">
    <property type="component" value="Unassembled WGS sequence"/>
</dbReference>